<organism evidence="2 3">
    <name type="scientific">Perkinsus olseni</name>
    <name type="common">Perkinsus atlanticus</name>
    <dbReference type="NCBI Taxonomy" id="32597"/>
    <lineage>
        <taxon>Eukaryota</taxon>
        <taxon>Sar</taxon>
        <taxon>Alveolata</taxon>
        <taxon>Perkinsozoa</taxon>
        <taxon>Perkinsea</taxon>
        <taxon>Perkinsida</taxon>
        <taxon>Perkinsidae</taxon>
        <taxon>Perkinsus</taxon>
    </lineage>
</organism>
<proteinExistence type="predicted"/>
<dbReference type="Pfam" id="PF09409">
    <property type="entry name" value="PUB"/>
    <property type="match status" value="1"/>
</dbReference>
<dbReference type="SUPFAM" id="SSF143503">
    <property type="entry name" value="PUG domain-like"/>
    <property type="match status" value="1"/>
</dbReference>
<comment type="caution">
    <text evidence="2">The sequence shown here is derived from an EMBL/GenBank/DDBJ whole genome shotgun (WGS) entry which is preliminary data.</text>
</comment>
<dbReference type="InterPro" id="IPR036339">
    <property type="entry name" value="PUB-like_dom_sf"/>
</dbReference>
<dbReference type="SMART" id="SM00580">
    <property type="entry name" value="PUG"/>
    <property type="match status" value="1"/>
</dbReference>
<accession>A0A7J6RGH5</accession>
<dbReference type="Gene3D" id="1.20.58.2190">
    <property type="match status" value="1"/>
</dbReference>
<dbReference type="AlphaFoldDB" id="A0A7J6RGH5"/>
<evidence type="ECO:0000313" key="3">
    <source>
        <dbReference type="Proteomes" id="UP000574390"/>
    </source>
</evidence>
<name>A0A7J6RGH5_PEROL</name>
<gene>
    <name evidence="2" type="ORF">FOZ62_029831</name>
</gene>
<evidence type="ECO:0000259" key="1">
    <source>
        <dbReference type="Pfam" id="PF09409"/>
    </source>
</evidence>
<dbReference type="InterPro" id="IPR018997">
    <property type="entry name" value="PUB_domain"/>
</dbReference>
<dbReference type="PANTHER" id="PTHR46713:SF1">
    <property type="entry name" value="F13M7.16 PROTEIN"/>
    <property type="match status" value="1"/>
</dbReference>
<feature type="domain" description="PUB" evidence="1">
    <location>
        <begin position="11"/>
        <end position="68"/>
    </location>
</feature>
<dbReference type="PANTHER" id="PTHR46713">
    <property type="entry name" value="F13M7.16 PROTEIN"/>
    <property type="match status" value="1"/>
</dbReference>
<dbReference type="Proteomes" id="UP000574390">
    <property type="component" value="Unassembled WGS sequence"/>
</dbReference>
<protein>
    <recommendedName>
        <fullName evidence="1">PUB domain-containing protein</fullName>
    </recommendedName>
</protein>
<sequence>MSSMLFPAYLLQTCLKTLRIYLQNAHDHPTEKKYHKINKSNKAFMERVAPFGEAIEVLENCGFSDTGERRANSVALNFIRFVHTSPSMLSVSFWPLSLKLADLGRFPT</sequence>
<dbReference type="EMBL" id="JABANM010022920">
    <property type="protein sequence ID" value="KAF4718770.1"/>
    <property type="molecule type" value="Genomic_DNA"/>
</dbReference>
<evidence type="ECO:0000313" key="2">
    <source>
        <dbReference type="EMBL" id="KAF4718770.1"/>
    </source>
</evidence>
<reference evidence="2 3" key="1">
    <citation type="submission" date="2020-04" db="EMBL/GenBank/DDBJ databases">
        <title>Perkinsus olseni comparative genomics.</title>
        <authorList>
            <person name="Bogema D.R."/>
        </authorList>
    </citation>
    <scope>NUCLEOTIDE SEQUENCE [LARGE SCALE GENOMIC DNA]</scope>
    <source>
        <strain evidence="2">ATCC PRA-205</strain>
    </source>
</reference>